<dbReference type="Gene3D" id="1.10.10.10">
    <property type="entry name" value="Winged helix-like DNA-binding domain superfamily/Winged helix DNA-binding domain"/>
    <property type="match status" value="1"/>
</dbReference>
<dbReference type="SUPFAM" id="SSF46785">
    <property type="entry name" value="Winged helix' DNA-binding domain"/>
    <property type="match status" value="1"/>
</dbReference>
<dbReference type="InterPro" id="IPR039422">
    <property type="entry name" value="MarR/SlyA-like"/>
</dbReference>
<feature type="domain" description="HTH marR-type" evidence="1">
    <location>
        <begin position="9"/>
        <end position="140"/>
    </location>
</feature>
<dbReference type="Proteomes" id="UP001597251">
    <property type="component" value="Unassembled WGS sequence"/>
</dbReference>
<dbReference type="EMBL" id="JBHTOI010000048">
    <property type="protein sequence ID" value="MFD1419090.1"/>
    <property type="molecule type" value="Genomic_DNA"/>
</dbReference>
<accession>A0ABW4BWS7</accession>
<dbReference type="InterPro" id="IPR036390">
    <property type="entry name" value="WH_DNA-bd_sf"/>
</dbReference>
<comment type="caution">
    <text evidence="2">The sequence shown here is derived from an EMBL/GenBank/DDBJ whole genome shotgun (WGS) entry which is preliminary data.</text>
</comment>
<evidence type="ECO:0000313" key="2">
    <source>
        <dbReference type="EMBL" id="MFD1419090.1"/>
    </source>
</evidence>
<dbReference type="PANTHER" id="PTHR33164:SF43">
    <property type="entry name" value="HTH-TYPE TRANSCRIPTIONAL REPRESSOR YETL"/>
    <property type="match status" value="1"/>
</dbReference>
<dbReference type="InterPro" id="IPR036388">
    <property type="entry name" value="WH-like_DNA-bd_sf"/>
</dbReference>
<evidence type="ECO:0000259" key="1">
    <source>
        <dbReference type="PROSITE" id="PS50995"/>
    </source>
</evidence>
<keyword evidence="3" id="KW-1185">Reference proteome</keyword>
<protein>
    <submittedName>
        <fullName evidence="2">MarR family winged helix-turn-helix transcriptional regulator</fullName>
    </submittedName>
</protein>
<name>A0ABW4BWS7_9LACO</name>
<reference evidence="3" key="1">
    <citation type="journal article" date="2019" name="Int. J. Syst. Evol. Microbiol.">
        <title>The Global Catalogue of Microorganisms (GCM) 10K type strain sequencing project: providing services to taxonomists for standard genome sequencing and annotation.</title>
        <authorList>
            <consortium name="The Broad Institute Genomics Platform"/>
            <consortium name="The Broad Institute Genome Sequencing Center for Infectious Disease"/>
            <person name="Wu L."/>
            <person name="Ma J."/>
        </authorList>
    </citation>
    <scope>NUCLEOTIDE SEQUENCE [LARGE SCALE GENOMIC DNA]</scope>
    <source>
        <strain evidence="3">CCM 8936</strain>
    </source>
</reference>
<dbReference type="PROSITE" id="PS50995">
    <property type="entry name" value="HTH_MARR_2"/>
    <property type="match status" value="1"/>
</dbReference>
<dbReference type="InterPro" id="IPR000835">
    <property type="entry name" value="HTH_MarR-typ"/>
</dbReference>
<organism evidence="2 3">
    <name type="scientific">Companilactobacillus keshanensis</name>
    <dbReference type="NCBI Taxonomy" id="2486003"/>
    <lineage>
        <taxon>Bacteria</taxon>
        <taxon>Bacillati</taxon>
        <taxon>Bacillota</taxon>
        <taxon>Bacilli</taxon>
        <taxon>Lactobacillales</taxon>
        <taxon>Lactobacillaceae</taxon>
        <taxon>Companilactobacillus</taxon>
    </lineage>
</organism>
<dbReference type="SMART" id="SM00347">
    <property type="entry name" value="HTH_MARR"/>
    <property type="match status" value="1"/>
</dbReference>
<sequence>MSKEHLITSAELIYQIGQLEGQVIQKQLINIDLRMDHARLLHYVSNEPGTNQINLANYLNIQPASLTNMIKKLEKQDLIVRRVNPSDSHQKQVFLLPKGEKIAQKINDTFHFLNQLVESADLTNLIGLQKLSKMLSNKLKEQV</sequence>
<evidence type="ECO:0000313" key="3">
    <source>
        <dbReference type="Proteomes" id="UP001597251"/>
    </source>
</evidence>
<dbReference type="PANTHER" id="PTHR33164">
    <property type="entry name" value="TRANSCRIPTIONAL REGULATOR, MARR FAMILY"/>
    <property type="match status" value="1"/>
</dbReference>
<gene>
    <name evidence="2" type="ORF">ACFQ42_10065</name>
</gene>
<dbReference type="Pfam" id="PF01047">
    <property type="entry name" value="MarR"/>
    <property type="match status" value="1"/>
</dbReference>
<dbReference type="RefSeq" id="WP_125675944.1">
    <property type="nucleotide sequence ID" value="NZ_JBHTOI010000048.1"/>
</dbReference>
<proteinExistence type="predicted"/>